<dbReference type="GO" id="GO:0006520">
    <property type="term" value="P:amino acid metabolic process"/>
    <property type="evidence" value="ECO:0007669"/>
    <property type="project" value="InterPro"/>
</dbReference>
<dbReference type="InterPro" id="IPR015421">
    <property type="entry name" value="PyrdxlP-dep_Trfase_major"/>
</dbReference>
<dbReference type="OrthoDB" id="9774495at2"/>
<evidence type="ECO:0000256" key="3">
    <source>
        <dbReference type="ARBA" id="ARBA00011881"/>
    </source>
</evidence>
<dbReference type="PANTHER" id="PTHR48097:SF5">
    <property type="entry name" value="LOW SPECIFICITY L-THREONINE ALDOLASE"/>
    <property type="match status" value="1"/>
</dbReference>
<dbReference type="RefSeq" id="WP_058315323.1">
    <property type="nucleotide sequence ID" value="NZ_CYTO01000009.1"/>
</dbReference>
<keyword evidence="7" id="KW-1185">Reference proteome</keyword>
<evidence type="ECO:0000259" key="5">
    <source>
        <dbReference type="Pfam" id="PF01212"/>
    </source>
</evidence>
<evidence type="ECO:0000313" key="6">
    <source>
        <dbReference type="EMBL" id="CUK26436.1"/>
    </source>
</evidence>
<feature type="domain" description="Aromatic amino acid beta-eliminating lyase/threonine aldolase" evidence="5">
    <location>
        <begin position="3"/>
        <end position="287"/>
    </location>
</feature>
<comment type="similarity">
    <text evidence="2">Belongs to the threonine aldolase family.</text>
</comment>
<evidence type="ECO:0000313" key="7">
    <source>
        <dbReference type="Proteomes" id="UP000051184"/>
    </source>
</evidence>
<dbReference type="STRING" id="1715691.TA5113_01073"/>
<name>A0A0P1JA11_9RHOB</name>
<dbReference type="InterPro" id="IPR001597">
    <property type="entry name" value="ArAA_b-elim_lyase/Thr_aldolase"/>
</dbReference>
<dbReference type="PANTHER" id="PTHR48097">
    <property type="entry name" value="L-THREONINE ALDOLASE-RELATED"/>
    <property type="match status" value="1"/>
</dbReference>
<dbReference type="EC" id="4.1.2.48" evidence="6"/>
<comment type="cofactor">
    <cofactor evidence="1">
        <name>pyridoxal 5'-phosphate</name>
        <dbReference type="ChEBI" id="CHEBI:597326"/>
    </cofactor>
</comment>
<keyword evidence="4" id="KW-0663">Pyridoxal phosphate</keyword>
<comment type="subunit">
    <text evidence="3">Homotetramer.</text>
</comment>
<sequence>MHFASDNTGPALPQVMAAVNEANQGYVLGYGNDDLSHAVTAQIREIFEAHDAAVYLVPTGTAANALALACLAQPYETIFCAPMAHIQEDECGAPEFYSGAKLTLVGDEDKITPDALGQEIRRCLDRGFQGVKPGALSLSQVTEFGQVYSLEELRALTDVARAHGLPTHLDGARFANAMVALGCTPAEMSWKAGIDAVSFGGTKNGCMGVEAVILFDPKKAAEFEGRRKRGGHLFSKHRYLAAQMQGYLGDDAWVNSARQANQNCAMLAEGLRAIEGVSFDYPAQANVIFCKLPLATHERLKAAGGRYYDNGVEGGKISVRLVCDWSISTDQITRFLDICRG</sequence>
<evidence type="ECO:0000256" key="4">
    <source>
        <dbReference type="ARBA" id="ARBA00022898"/>
    </source>
</evidence>
<proteinExistence type="inferred from homology"/>
<evidence type="ECO:0000256" key="1">
    <source>
        <dbReference type="ARBA" id="ARBA00001933"/>
    </source>
</evidence>
<reference evidence="7" key="1">
    <citation type="submission" date="2015-09" db="EMBL/GenBank/DDBJ databases">
        <authorList>
            <person name="Rodrigo-Torres Lidia"/>
            <person name="Arahal R.David."/>
        </authorList>
    </citation>
    <scope>NUCLEOTIDE SEQUENCE [LARGE SCALE GENOMIC DNA]</scope>
    <source>
        <strain evidence="7">CECT 5114</strain>
    </source>
</reference>
<dbReference type="InterPro" id="IPR015424">
    <property type="entry name" value="PyrdxlP-dep_Trfase"/>
</dbReference>
<dbReference type="Gene3D" id="3.90.1150.10">
    <property type="entry name" value="Aspartate Aminotransferase, domain 1"/>
    <property type="match status" value="1"/>
</dbReference>
<organism evidence="6 7">
    <name type="scientific">Cognatishimia activa</name>
    <dbReference type="NCBI Taxonomy" id="1715691"/>
    <lineage>
        <taxon>Bacteria</taxon>
        <taxon>Pseudomonadati</taxon>
        <taxon>Pseudomonadota</taxon>
        <taxon>Alphaproteobacteria</taxon>
        <taxon>Rhodobacterales</taxon>
        <taxon>Paracoccaceae</taxon>
        <taxon>Cognatishimia</taxon>
    </lineage>
</organism>
<dbReference type="AlphaFoldDB" id="A0A0P1JA11"/>
<dbReference type="Proteomes" id="UP000051184">
    <property type="component" value="Unassembled WGS sequence"/>
</dbReference>
<protein>
    <submittedName>
        <fullName evidence="6">Low specificity L-threonine aldolase</fullName>
        <ecNumber evidence="6">4.1.2.48</ecNumber>
    </submittedName>
</protein>
<accession>A0A0P1JA11</accession>
<dbReference type="InterPro" id="IPR015422">
    <property type="entry name" value="PyrdxlP-dep_Trfase_small"/>
</dbReference>
<dbReference type="SUPFAM" id="SSF53383">
    <property type="entry name" value="PLP-dependent transferases"/>
    <property type="match status" value="1"/>
</dbReference>
<evidence type="ECO:0000256" key="2">
    <source>
        <dbReference type="ARBA" id="ARBA00006966"/>
    </source>
</evidence>
<dbReference type="EMBL" id="CYUE01000020">
    <property type="protein sequence ID" value="CUK26436.1"/>
    <property type="molecule type" value="Genomic_DNA"/>
</dbReference>
<keyword evidence="6" id="KW-0456">Lyase</keyword>
<dbReference type="Pfam" id="PF01212">
    <property type="entry name" value="Beta_elim_lyase"/>
    <property type="match status" value="1"/>
</dbReference>
<gene>
    <name evidence="6" type="primary">ltaE</name>
    <name evidence="6" type="ORF">TA5114_02246</name>
</gene>
<dbReference type="Gene3D" id="3.40.640.10">
    <property type="entry name" value="Type I PLP-dependent aspartate aminotransferase-like (Major domain)"/>
    <property type="match status" value="1"/>
</dbReference>
<dbReference type="GO" id="GO:0016829">
    <property type="term" value="F:lyase activity"/>
    <property type="evidence" value="ECO:0007669"/>
    <property type="project" value="UniProtKB-KW"/>
</dbReference>